<dbReference type="Proteomes" id="UP001172082">
    <property type="component" value="Unassembled WGS sequence"/>
</dbReference>
<keyword evidence="3" id="KW-1185">Reference proteome</keyword>
<evidence type="ECO:0000256" key="1">
    <source>
        <dbReference type="SAM" id="Phobius"/>
    </source>
</evidence>
<keyword evidence="1" id="KW-1133">Transmembrane helix</keyword>
<gene>
    <name evidence="2" type="ORF">QQ008_21010</name>
</gene>
<proteinExistence type="predicted"/>
<keyword evidence="1" id="KW-0812">Transmembrane</keyword>
<comment type="caution">
    <text evidence="2">The sequence shown here is derived from an EMBL/GenBank/DDBJ whole genome shotgun (WGS) entry which is preliminary data.</text>
</comment>
<evidence type="ECO:0000313" key="2">
    <source>
        <dbReference type="EMBL" id="MDN5203885.1"/>
    </source>
</evidence>
<feature type="transmembrane region" description="Helical" evidence="1">
    <location>
        <begin position="39"/>
        <end position="58"/>
    </location>
</feature>
<dbReference type="RefSeq" id="WP_346753909.1">
    <property type="nucleotide sequence ID" value="NZ_JAUJEA010000009.1"/>
</dbReference>
<sequence>MIKKHIIGSIQTALIVGIILTAINQLDKIVTLDFSISDVMHWTLNFIVPFTVSLYSRMRSEREFRKRPEIN</sequence>
<organism evidence="2 3">
    <name type="scientific">Splendidivirga corallicola</name>
    <dbReference type="NCBI Taxonomy" id="3051826"/>
    <lineage>
        <taxon>Bacteria</taxon>
        <taxon>Pseudomonadati</taxon>
        <taxon>Bacteroidota</taxon>
        <taxon>Cytophagia</taxon>
        <taxon>Cytophagales</taxon>
        <taxon>Splendidivirgaceae</taxon>
        <taxon>Splendidivirga</taxon>
    </lineage>
</organism>
<keyword evidence="1" id="KW-0472">Membrane</keyword>
<evidence type="ECO:0000313" key="3">
    <source>
        <dbReference type="Proteomes" id="UP001172082"/>
    </source>
</evidence>
<accession>A0ABT8KT07</accession>
<name>A0ABT8KT07_9BACT</name>
<dbReference type="EMBL" id="JAUJEA010000009">
    <property type="protein sequence ID" value="MDN5203885.1"/>
    <property type="molecule type" value="Genomic_DNA"/>
</dbReference>
<feature type="transmembrane region" description="Helical" evidence="1">
    <location>
        <begin position="7"/>
        <end position="27"/>
    </location>
</feature>
<reference evidence="2" key="1">
    <citation type="submission" date="2023-06" db="EMBL/GenBank/DDBJ databases">
        <title>Genomic of Parafulvivirga corallium.</title>
        <authorList>
            <person name="Wang G."/>
        </authorList>
    </citation>
    <scope>NUCLEOTIDE SEQUENCE</scope>
    <source>
        <strain evidence="2">BMA10</strain>
    </source>
</reference>
<protein>
    <submittedName>
        <fullName evidence="2">Uncharacterized protein</fullName>
    </submittedName>
</protein>